<feature type="domain" description="MYND-type" evidence="5">
    <location>
        <begin position="450"/>
        <end position="494"/>
    </location>
</feature>
<dbReference type="Proteomes" id="UP000053477">
    <property type="component" value="Unassembled WGS sequence"/>
</dbReference>
<evidence type="ECO:0000259" key="5">
    <source>
        <dbReference type="PROSITE" id="PS50865"/>
    </source>
</evidence>
<keyword evidence="1" id="KW-0479">Metal-binding</keyword>
<evidence type="ECO:0000256" key="2">
    <source>
        <dbReference type="ARBA" id="ARBA00022771"/>
    </source>
</evidence>
<dbReference type="PROSITE" id="PS01360">
    <property type="entry name" value="ZF_MYND_1"/>
    <property type="match status" value="1"/>
</dbReference>
<accession>A0A0H2R637</accession>
<dbReference type="STRING" id="27342.A0A0H2R637"/>
<dbReference type="Gene3D" id="6.10.140.2220">
    <property type="match status" value="1"/>
</dbReference>
<evidence type="ECO:0000256" key="1">
    <source>
        <dbReference type="ARBA" id="ARBA00022723"/>
    </source>
</evidence>
<evidence type="ECO:0000313" key="7">
    <source>
        <dbReference type="Proteomes" id="UP000053477"/>
    </source>
</evidence>
<evidence type="ECO:0000256" key="3">
    <source>
        <dbReference type="ARBA" id="ARBA00022833"/>
    </source>
</evidence>
<organism evidence="6 7">
    <name type="scientific">Schizopora paradoxa</name>
    <dbReference type="NCBI Taxonomy" id="27342"/>
    <lineage>
        <taxon>Eukaryota</taxon>
        <taxon>Fungi</taxon>
        <taxon>Dikarya</taxon>
        <taxon>Basidiomycota</taxon>
        <taxon>Agaricomycotina</taxon>
        <taxon>Agaricomycetes</taxon>
        <taxon>Hymenochaetales</taxon>
        <taxon>Schizoporaceae</taxon>
        <taxon>Schizopora</taxon>
    </lineage>
</organism>
<protein>
    <recommendedName>
        <fullName evidence="5">MYND-type domain-containing protein</fullName>
    </recommendedName>
</protein>
<keyword evidence="2 4" id="KW-0863">Zinc-finger</keyword>
<dbReference type="PROSITE" id="PS50865">
    <property type="entry name" value="ZF_MYND_2"/>
    <property type="match status" value="1"/>
</dbReference>
<dbReference type="OrthoDB" id="265717at2759"/>
<gene>
    <name evidence="6" type="ORF">SCHPADRAFT_909584</name>
</gene>
<evidence type="ECO:0000256" key="4">
    <source>
        <dbReference type="PROSITE-ProRule" id="PRU00134"/>
    </source>
</evidence>
<dbReference type="EMBL" id="KQ086146">
    <property type="protein sequence ID" value="KLO07329.1"/>
    <property type="molecule type" value="Genomic_DNA"/>
</dbReference>
<dbReference type="SUPFAM" id="SSF144232">
    <property type="entry name" value="HIT/MYND zinc finger-like"/>
    <property type="match status" value="1"/>
</dbReference>
<name>A0A0H2R637_9AGAM</name>
<dbReference type="InterPro" id="IPR002893">
    <property type="entry name" value="Znf_MYND"/>
</dbReference>
<evidence type="ECO:0000313" key="6">
    <source>
        <dbReference type="EMBL" id="KLO07329.1"/>
    </source>
</evidence>
<reference evidence="6 7" key="1">
    <citation type="submission" date="2015-04" db="EMBL/GenBank/DDBJ databases">
        <title>Complete genome sequence of Schizopora paradoxa KUC8140, a cosmopolitan wood degrader in East Asia.</title>
        <authorList>
            <consortium name="DOE Joint Genome Institute"/>
            <person name="Min B."/>
            <person name="Park H."/>
            <person name="Jang Y."/>
            <person name="Kim J.-J."/>
            <person name="Kim K.H."/>
            <person name="Pangilinan J."/>
            <person name="Lipzen A."/>
            <person name="Riley R."/>
            <person name="Grigoriev I.V."/>
            <person name="Spatafora J.W."/>
            <person name="Choi I.-G."/>
        </authorList>
    </citation>
    <scope>NUCLEOTIDE SEQUENCE [LARGE SCALE GENOMIC DNA]</scope>
    <source>
        <strain evidence="6 7">KUC8140</strain>
    </source>
</reference>
<keyword evidence="7" id="KW-1185">Reference proteome</keyword>
<proteinExistence type="predicted"/>
<dbReference type="GO" id="GO:0008270">
    <property type="term" value="F:zinc ion binding"/>
    <property type="evidence" value="ECO:0007669"/>
    <property type="project" value="UniProtKB-KW"/>
</dbReference>
<keyword evidence="3" id="KW-0862">Zinc</keyword>
<dbReference type="Pfam" id="PF01753">
    <property type="entry name" value="zf-MYND"/>
    <property type="match status" value="1"/>
</dbReference>
<dbReference type="InParanoid" id="A0A0H2R637"/>
<dbReference type="AlphaFoldDB" id="A0A0H2R637"/>
<sequence length="733" mass="81838">MEKLVEIFEKSSSNAGSKEKIRRTLSAAAKGSVKDLRAVSDLGSLMRPGYMPEAFILFCSFLDAPAPDPQQRFSTPSQRLTRDLALLSLVGICGILGPGSAPRPAINTFVYNWSKILNWIRYFGGVATDKTSPNPPDPALRLYIFTFMNFYVTWISQNRRALFEGTILNGGLLDIIVKVWLATEDTSITDSSDNPRWVAHLYDGLVAASKLNKQNEGQMDKARKVVLDAVGGDASVVAKQLLRHLHHPTKINKENTELVNLVNLFSLLTIKSPGVLDGVQTVFSNAFLKNDIVPLTAKLLSFVVEDITRSDRRKALEEGTYVNIIRGIMINLQNCEQALNGMQWAVAMFKLGFLRSLAILSKYPQYLGSASITTIKKILIEDLPQYFVHRFVVIAAIRAAKEISLEGLTQSLESGPLAEHWSRFESVLLDRTVFNAIYQRDFAEIDDDECFTCKRSKKQLQAPLFKCAGCEVATYCSKECQTTAWKRGNHKEKCKQMRDPWFGFLKKKSAPSGFLQLLGAFELHRHLPGLMEQISKDFDLDTEKPFQNSLLILNFGRVPPVACLETVETVAGFGSGAGSYFQLVANLLQQAKGAIIGVDVMGDRGGEKAAEKPFFLPYTFLDTARGIVYDPGEAKRKFSDLTRMPAIDKKGRGLRFVLDEIDIVVLEAREHFRAPSPGDTTSAGSPKTIYDYIERVVARRQRDPWTDCLYFNDLLLKGGLEEAMRDGNIHLFT</sequence>